<organism evidence="5 6">
    <name type="scientific">Chitinophaga pollutisoli</name>
    <dbReference type="NCBI Taxonomy" id="3133966"/>
    <lineage>
        <taxon>Bacteria</taxon>
        <taxon>Pseudomonadati</taxon>
        <taxon>Bacteroidota</taxon>
        <taxon>Chitinophagia</taxon>
        <taxon>Chitinophagales</taxon>
        <taxon>Chitinophagaceae</taxon>
        <taxon>Chitinophaga</taxon>
    </lineage>
</organism>
<sequence>MQDYQQQLLRALLAYAGQRGADPRRLCALSNIDARILQQGHTVGVTCAQVNSLWKNAAHATGDPLFGLHFGESMQLAALGVVGQIIQMSNTAGEAIAHAGALTPLLTDMFRMQVHHGAKQFSISFVADPEQAKEAPYTFRHFGTFVAVFSVHELDGLLMRRLAPVSVQLPYEVLESAEYERVLRAPLRKKGKDITVTFDNTWLHQEILSANYELQNILLKQVHALQAGAQPAGDFHARIYQFLLSNSYLYSASLEAVAANFSMSTRSLQRKLRDEGVSFLQIQDEVRKALAMDYLRSGHHSVKDIAYMLGYNESSAFLKAFKRWTGKTPGEVRRA</sequence>
<evidence type="ECO:0000313" key="5">
    <source>
        <dbReference type="EMBL" id="WZN42859.1"/>
    </source>
</evidence>
<dbReference type="PRINTS" id="PR00032">
    <property type="entry name" value="HTHARAC"/>
</dbReference>
<keyword evidence="2" id="KW-0238">DNA-binding</keyword>
<dbReference type="InterPro" id="IPR009057">
    <property type="entry name" value="Homeodomain-like_sf"/>
</dbReference>
<evidence type="ECO:0000256" key="3">
    <source>
        <dbReference type="ARBA" id="ARBA00023163"/>
    </source>
</evidence>
<gene>
    <name evidence="5" type="ORF">WJU16_07410</name>
</gene>
<dbReference type="PROSITE" id="PS01124">
    <property type="entry name" value="HTH_ARAC_FAMILY_2"/>
    <property type="match status" value="1"/>
</dbReference>
<proteinExistence type="predicted"/>
<dbReference type="Proteomes" id="UP001485459">
    <property type="component" value="Chromosome"/>
</dbReference>
<protein>
    <submittedName>
        <fullName evidence="5">AraC family transcriptional regulator ligand-binding domain-containing protein</fullName>
    </submittedName>
</protein>
<dbReference type="PANTHER" id="PTHR47894:SF1">
    <property type="entry name" value="HTH-TYPE TRANSCRIPTIONAL REGULATOR VQSM"/>
    <property type="match status" value="1"/>
</dbReference>
<evidence type="ECO:0000256" key="2">
    <source>
        <dbReference type="ARBA" id="ARBA00023125"/>
    </source>
</evidence>
<dbReference type="InterPro" id="IPR032687">
    <property type="entry name" value="AraC-type_N"/>
</dbReference>
<dbReference type="InterPro" id="IPR018060">
    <property type="entry name" value="HTH_AraC"/>
</dbReference>
<dbReference type="InterPro" id="IPR020449">
    <property type="entry name" value="Tscrpt_reg_AraC-type_HTH"/>
</dbReference>
<accession>A0ABZ2YVL8</accession>
<keyword evidence="6" id="KW-1185">Reference proteome</keyword>
<keyword evidence="1" id="KW-0805">Transcription regulation</keyword>
<dbReference type="Pfam" id="PF12833">
    <property type="entry name" value="HTH_18"/>
    <property type="match status" value="1"/>
</dbReference>
<evidence type="ECO:0000313" key="6">
    <source>
        <dbReference type="Proteomes" id="UP001485459"/>
    </source>
</evidence>
<dbReference type="PANTHER" id="PTHR47894">
    <property type="entry name" value="HTH-TYPE TRANSCRIPTIONAL REGULATOR GADX"/>
    <property type="match status" value="1"/>
</dbReference>
<evidence type="ECO:0000259" key="4">
    <source>
        <dbReference type="PROSITE" id="PS01124"/>
    </source>
</evidence>
<name>A0ABZ2YVL8_9BACT</name>
<dbReference type="Pfam" id="PF12625">
    <property type="entry name" value="Arabinose_bd"/>
    <property type="match status" value="1"/>
</dbReference>
<dbReference type="SMART" id="SM00342">
    <property type="entry name" value="HTH_ARAC"/>
    <property type="match status" value="1"/>
</dbReference>
<dbReference type="EMBL" id="CP149822">
    <property type="protein sequence ID" value="WZN42859.1"/>
    <property type="molecule type" value="Genomic_DNA"/>
</dbReference>
<dbReference type="SUPFAM" id="SSF46689">
    <property type="entry name" value="Homeodomain-like"/>
    <property type="match status" value="1"/>
</dbReference>
<reference evidence="6" key="1">
    <citation type="submission" date="2024-03" db="EMBL/GenBank/DDBJ databases">
        <title>Chitinophaga horti sp. nov., isolated from garden soil.</title>
        <authorList>
            <person name="Lee D.S."/>
            <person name="Han D.M."/>
            <person name="Baek J.H."/>
            <person name="Choi D.G."/>
            <person name="Jeon J.H."/>
            <person name="Jeon C.O."/>
        </authorList>
    </citation>
    <scope>NUCLEOTIDE SEQUENCE [LARGE SCALE GENOMIC DNA]</scope>
    <source>
        <strain evidence="6">GPA1</strain>
    </source>
</reference>
<feature type="domain" description="HTH araC/xylS-type" evidence="4">
    <location>
        <begin position="237"/>
        <end position="335"/>
    </location>
</feature>
<evidence type="ECO:0000256" key="1">
    <source>
        <dbReference type="ARBA" id="ARBA00023015"/>
    </source>
</evidence>
<dbReference type="Gene3D" id="1.10.10.60">
    <property type="entry name" value="Homeodomain-like"/>
    <property type="match status" value="1"/>
</dbReference>
<keyword evidence="3" id="KW-0804">Transcription</keyword>
<dbReference type="RefSeq" id="WP_341837686.1">
    <property type="nucleotide sequence ID" value="NZ_CP149822.1"/>
</dbReference>